<gene>
    <name evidence="2" type="primary">ORF67101</name>
</gene>
<sequence length="172" mass="19556">MKITDYVSKIPKISLEEKMMLQLPPPLETKSLEHQTSSLIRDLQQAASNKSVLPPIQNSAKDDLAVAWTEINNKGIEENEKCAEEEQEKTTVSDRDNSDPVFMTQFSDVDEKHFVPTKNKINIMDKKQSKKIQTPQDDNRGSVVAADDRYEGYELLLNVDELDNEPELPPAR</sequence>
<evidence type="ECO:0000313" key="2">
    <source>
        <dbReference type="EMBL" id="CEK68640.1"/>
    </source>
</evidence>
<feature type="non-terminal residue" evidence="2">
    <location>
        <position position="172"/>
    </location>
</feature>
<reference evidence="2" key="1">
    <citation type="submission" date="2014-12" db="EMBL/GenBank/DDBJ databases">
        <title>Insight into the proteome of Arion vulgaris.</title>
        <authorList>
            <person name="Aradska J."/>
            <person name="Bulat T."/>
            <person name="Smidak R."/>
            <person name="Sarate P."/>
            <person name="Gangsoo J."/>
            <person name="Sialana F."/>
            <person name="Bilban M."/>
            <person name="Lubec G."/>
        </authorList>
    </citation>
    <scope>NUCLEOTIDE SEQUENCE</scope>
    <source>
        <tissue evidence="2">Skin</tissue>
    </source>
</reference>
<name>A0A0B6ZLM6_9EUPU</name>
<feature type="compositionally biased region" description="Basic and acidic residues" evidence="1">
    <location>
        <begin position="80"/>
        <end position="98"/>
    </location>
</feature>
<organism evidence="2">
    <name type="scientific">Arion vulgaris</name>
    <dbReference type="NCBI Taxonomy" id="1028688"/>
    <lineage>
        <taxon>Eukaryota</taxon>
        <taxon>Metazoa</taxon>
        <taxon>Spiralia</taxon>
        <taxon>Lophotrochozoa</taxon>
        <taxon>Mollusca</taxon>
        <taxon>Gastropoda</taxon>
        <taxon>Heterobranchia</taxon>
        <taxon>Euthyneura</taxon>
        <taxon>Panpulmonata</taxon>
        <taxon>Eupulmonata</taxon>
        <taxon>Stylommatophora</taxon>
        <taxon>Helicina</taxon>
        <taxon>Arionoidea</taxon>
        <taxon>Arionidae</taxon>
        <taxon>Arion</taxon>
    </lineage>
</organism>
<feature type="region of interest" description="Disordered" evidence="1">
    <location>
        <begin position="80"/>
        <end position="101"/>
    </location>
</feature>
<protein>
    <submittedName>
        <fullName evidence="2">Uncharacterized protein</fullName>
    </submittedName>
</protein>
<feature type="region of interest" description="Disordered" evidence="1">
    <location>
        <begin position="125"/>
        <end position="144"/>
    </location>
</feature>
<accession>A0A0B6ZLM6</accession>
<dbReference type="AlphaFoldDB" id="A0A0B6ZLM6"/>
<proteinExistence type="predicted"/>
<evidence type="ECO:0000256" key="1">
    <source>
        <dbReference type="SAM" id="MobiDB-lite"/>
    </source>
</evidence>
<dbReference type="EMBL" id="HACG01021775">
    <property type="protein sequence ID" value="CEK68640.1"/>
    <property type="molecule type" value="Transcribed_RNA"/>
</dbReference>